<dbReference type="AlphaFoldDB" id="A0AAV5AZH6"/>
<dbReference type="Proteomes" id="UP001207736">
    <property type="component" value="Unassembled WGS sequence"/>
</dbReference>
<dbReference type="Proteomes" id="UP001208692">
    <property type="component" value="Unassembled WGS sequence"/>
</dbReference>
<reference evidence="1 4" key="1">
    <citation type="submission" date="2021-11" db="EMBL/GenBank/DDBJ databases">
        <title>Draft genome sequence of Capnocytophaga sp. strain KC07075 isolated from cat oral cavity.</title>
        <authorList>
            <person name="Suzuki M."/>
            <person name="Imaoka K."/>
            <person name="Kimura M."/>
            <person name="Morikawa S."/>
            <person name="Maeda K."/>
        </authorList>
    </citation>
    <scope>NUCLEOTIDE SEQUENCE</scope>
    <source>
        <strain evidence="1">KC07075</strain>
        <strain evidence="2 4">KC07079</strain>
    </source>
</reference>
<evidence type="ECO:0000313" key="3">
    <source>
        <dbReference type="Proteomes" id="UP001207736"/>
    </source>
</evidence>
<organism evidence="1 3">
    <name type="scientific">Capnocytophaga catalasegens</name>
    <dbReference type="NCBI Taxonomy" id="1004260"/>
    <lineage>
        <taxon>Bacteria</taxon>
        <taxon>Pseudomonadati</taxon>
        <taxon>Bacteroidota</taxon>
        <taxon>Flavobacteriia</taxon>
        <taxon>Flavobacteriales</taxon>
        <taxon>Flavobacteriaceae</taxon>
        <taxon>Capnocytophaga</taxon>
    </lineage>
</organism>
<accession>A0AAV5AZH6</accession>
<dbReference type="EMBL" id="BQKB01000009">
    <property type="protein sequence ID" value="GJM52202.1"/>
    <property type="molecule type" value="Genomic_DNA"/>
</dbReference>
<sequence>MEKYNVPKTIPINYFGYKNMCIIPDDENSIKLSNVKLNEFYQKYTFVNVEKKEITHTSDGIAFVSEEHRLKYLRKPLKFEVDCRLTMPVASSGNIIYGLMEKERIVAFYTFKSGIAEYKKGDGYLYETSNFYVFPTDEAYREYLSILKSIHYDPTEIYKFVDAHKPALPLVLLGFRDEDIPKSVPKTTSYNNQNSNPFTFYNSETRMYILNDRYKDTYIGKYRFEPYNKWEC</sequence>
<name>A0AAV5AZH6_9FLAO</name>
<protein>
    <submittedName>
        <fullName evidence="1">Uncharacterized protein</fullName>
    </submittedName>
</protein>
<evidence type="ECO:0000313" key="2">
    <source>
        <dbReference type="EMBL" id="GJM52202.1"/>
    </source>
</evidence>
<evidence type="ECO:0000313" key="1">
    <source>
        <dbReference type="EMBL" id="GJM51017.1"/>
    </source>
</evidence>
<dbReference type="EMBL" id="BQKA01000036">
    <property type="protein sequence ID" value="GJM51017.1"/>
    <property type="molecule type" value="Genomic_DNA"/>
</dbReference>
<evidence type="ECO:0000313" key="4">
    <source>
        <dbReference type="Proteomes" id="UP001208692"/>
    </source>
</evidence>
<proteinExistence type="predicted"/>
<keyword evidence="4" id="KW-1185">Reference proteome</keyword>
<gene>
    <name evidence="1" type="ORF">RCZ15_19900</name>
    <name evidence="2" type="ORF">RCZ16_05200</name>
</gene>
<comment type="caution">
    <text evidence="1">The sequence shown here is derived from an EMBL/GenBank/DDBJ whole genome shotgun (WGS) entry which is preliminary data.</text>
</comment>